<evidence type="ECO:0000256" key="4">
    <source>
        <dbReference type="ARBA" id="ARBA00023284"/>
    </source>
</evidence>
<proteinExistence type="predicted"/>
<feature type="domain" description="Thioredoxin" evidence="5">
    <location>
        <begin position="1"/>
        <end position="107"/>
    </location>
</feature>
<dbReference type="Proteomes" id="UP000027327">
    <property type="component" value="Unassembled WGS sequence"/>
</dbReference>
<dbReference type="PROSITE" id="PS00194">
    <property type="entry name" value="THIOREDOXIN_1"/>
    <property type="match status" value="1"/>
</dbReference>
<sequence>MRKLHTLNEDTFHEIEWKEGLAVVRFYAPWCPPCHNSERLFNTFVESIEDNVIVGTVNVDQAPVLTTRYNIWGLPSVLMFKDGQLIHRIVGVKPVSDYQKALDELIKSESNNDEKNEAKSSIGTLCLTKSEIKAE</sequence>
<dbReference type="GO" id="GO:0005737">
    <property type="term" value="C:cytoplasm"/>
    <property type="evidence" value="ECO:0007669"/>
    <property type="project" value="TreeGrafter"/>
</dbReference>
<evidence type="ECO:0000313" key="6">
    <source>
        <dbReference type="EMBL" id="KCY17779.1"/>
    </source>
</evidence>
<dbReference type="InterPro" id="IPR013766">
    <property type="entry name" value="Thioredoxin_domain"/>
</dbReference>
<dbReference type="AlphaFoldDB" id="A0A062I9C3"/>
<dbReference type="InterPro" id="IPR017937">
    <property type="entry name" value="Thioredoxin_CS"/>
</dbReference>
<evidence type="ECO:0000256" key="2">
    <source>
        <dbReference type="ARBA" id="ARBA00022982"/>
    </source>
</evidence>
<reference evidence="6 7" key="1">
    <citation type="submission" date="2014-04" db="EMBL/GenBank/DDBJ databases">
        <title>Comparative genomics and transcriptomics to identify genetic mechanisms underlying the emergence of carbapenem resistant Acinetobacter baumannii (CRAb).</title>
        <authorList>
            <person name="Harris A.D."/>
            <person name="Johnson K.J."/>
            <person name="George J."/>
            <person name="Nadendla S."/>
            <person name="Daugherty S.C."/>
            <person name="Parankush S."/>
            <person name="Sadzewicz L."/>
            <person name="Tallon L."/>
            <person name="Sengamalay N."/>
            <person name="Hazen T.H."/>
            <person name="Rasko D.A."/>
        </authorList>
    </citation>
    <scope>NUCLEOTIDE SEQUENCE [LARGE SCALE GENOMIC DNA]</scope>
    <source>
        <strain evidence="6 7">21072</strain>
    </source>
</reference>
<dbReference type="SUPFAM" id="SSF52833">
    <property type="entry name" value="Thioredoxin-like"/>
    <property type="match status" value="1"/>
</dbReference>
<dbReference type="PROSITE" id="PS51352">
    <property type="entry name" value="THIOREDOXIN_2"/>
    <property type="match status" value="1"/>
</dbReference>
<dbReference type="InterPro" id="IPR036249">
    <property type="entry name" value="Thioredoxin-like_sf"/>
</dbReference>
<keyword evidence="4" id="KW-0676">Redox-active center</keyword>
<keyword evidence="2" id="KW-0249">Electron transport</keyword>
<keyword evidence="1" id="KW-0813">Transport</keyword>
<keyword evidence="3" id="KW-1015">Disulfide bond</keyword>
<dbReference type="PANTHER" id="PTHR45663">
    <property type="entry name" value="GEO12009P1"/>
    <property type="match status" value="1"/>
</dbReference>
<evidence type="ECO:0000259" key="5">
    <source>
        <dbReference type="PROSITE" id="PS51352"/>
    </source>
</evidence>
<comment type="caution">
    <text evidence="6">The sequence shown here is derived from an EMBL/GenBank/DDBJ whole genome shotgun (WGS) entry which is preliminary data.</text>
</comment>
<gene>
    <name evidence="6" type="ORF">J596_2583</name>
</gene>
<accession>A0A062I9C3</accession>
<protein>
    <submittedName>
        <fullName evidence="6">Thioredoxin family protein</fullName>
    </submittedName>
</protein>
<dbReference type="PATRIC" id="fig|1310697.3.peg.2484"/>
<evidence type="ECO:0000313" key="7">
    <source>
        <dbReference type="Proteomes" id="UP000027327"/>
    </source>
</evidence>
<dbReference type="Pfam" id="PF00085">
    <property type="entry name" value="Thioredoxin"/>
    <property type="match status" value="1"/>
</dbReference>
<dbReference type="PANTHER" id="PTHR45663:SF11">
    <property type="entry name" value="GEO12009P1"/>
    <property type="match status" value="1"/>
</dbReference>
<dbReference type="EMBL" id="JMOD01000048">
    <property type="protein sequence ID" value="KCY17779.1"/>
    <property type="molecule type" value="Genomic_DNA"/>
</dbReference>
<dbReference type="GO" id="GO:0015035">
    <property type="term" value="F:protein-disulfide reductase activity"/>
    <property type="evidence" value="ECO:0007669"/>
    <property type="project" value="TreeGrafter"/>
</dbReference>
<organism evidence="6 7">
    <name type="scientific">Acinetobacter baumannii 21072</name>
    <dbReference type="NCBI Taxonomy" id="1310697"/>
    <lineage>
        <taxon>Bacteria</taxon>
        <taxon>Pseudomonadati</taxon>
        <taxon>Pseudomonadota</taxon>
        <taxon>Gammaproteobacteria</taxon>
        <taxon>Moraxellales</taxon>
        <taxon>Moraxellaceae</taxon>
        <taxon>Acinetobacter</taxon>
        <taxon>Acinetobacter calcoaceticus/baumannii complex</taxon>
    </lineage>
</organism>
<evidence type="ECO:0000256" key="1">
    <source>
        <dbReference type="ARBA" id="ARBA00022448"/>
    </source>
</evidence>
<dbReference type="RefSeq" id="WP_031980786.1">
    <property type="nucleotide sequence ID" value="NZ_JMOD01000048.1"/>
</dbReference>
<evidence type="ECO:0000256" key="3">
    <source>
        <dbReference type="ARBA" id="ARBA00023157"/>
    </source>
</evidence>
<dbReference type="Gene3D" id="3.40.30.10">
    <property type="entry name" value="Glutaredoxin"/>
    <property type="match status" value="1"/>
</dbReference>
<dbReference type="CDD" id="cd02947">
    <property type="entry name" value="TRX_family"/>
    <property type="match status" value="1"/>
</dbReference>
<name>A0A062I9C3_ACIBA</name>